<comment type="caution">
    <text evidence="2">The sequence shown here is derived from an EMBL/GenBank/DDBJ whole genome shotgun (WGS) entry which is preliminary data.</text>
</comment>
<keyword evidence="3" id="KW-1185">Reference proteome</keyword>
<name>A0A847RMI4_9BACT</name>
<gene>
    <name evidence="2" type="ORF">HGH92_00725</name>
</gene>
<dbReference type="RefSeq" id="WP_168868860.1">
    <property type="nucleotide sequence ID" value="NZ_JABAIA010000001.1"/>
</dbReference>
<dbReference type="Proteomes" id="UP000570474">
    <property type="component" value="Unassembled WGS sequence"/>
</dbReference>
<dbReference type="EMBL" id="JABAIA010000001">
    <property type="protein sequence ID" value="NLR62814.1"/>
    <property type="molecule type" value="Genomic_DNA"/>
</dbReference>
<keyword evidence="1" id="KW-0732">Signal</keyword>
<organism evidence="2 3">
    <name type="scientific">Chitinophaga varians</name>
    <dbReference type="NCBI Taxonomy" id="2202339"/>
    <lineage>
        <taxon>Bacteria</taxon>
        <taxon>Pseudomonadati</taxon>
        <taxon>Bacteroidota</taxon>
        <taxon>Chitinophagia</taxon>
        <taxon>Chitinophagales</taxon>
        <taxon>Chitinophagaceae</taxon>
        <taxon>Chitinophaga</taxon>
    </lineage>
</organism>
<feature type="signal peptide" evidence="1">
    <location>
        <begin position="1"/>
        <end position="21"/>
    </location>
</feature>
<feature type="chain" id="PRO_5032816592" description="DUF2780 domain-containing protein" evidence="1">
    <location>
        <begin position="22"/>
        <end position="138"/>
    </location>
</feature>
<proteinExistence type="predicted"/>
<dbReference type="AlphaFoldDB" id="A0A847RMI4"/>
<evidence type="ECO:0008006" key="4">
    <source>
        <dbReference type="Google" id="ProtNLM"/>
    </source>
</evidence>
<reference evidence="2 3" key="1">
    <citation type="submission" date="2020-04" db="EMBL/GenBank/DDBJ databases">
        <authorList>
            <person name="Yin C."/>
        </authorList>
    </citation>
    <scope>NUCLEOTIDE SEQUENCE [LARGE SCALE GENOMIC DNA]</scope>
    <source>
        <strain evidence="2 3">Ae27</strain>
    </source>
</reference>
<protein>
    <recommendedName>
        <fullName evidence="4">DUF2780 domain-containing protein</fullName>
    </recommendedName>
</protein>
<evidence type="ECO:0000313" key="2">
    <source>
        <dbReference type="EMBL" id="NLR62814.1"/>
    </source>
</evidence>
<evidence type="ECO:0000256" key="1">
    <source>
        <dbReference type="SAM" id="SignalP"/>
    </source>
</evidence>
<evidence type="ECO:0000313" key="3">
    <source>
        <dbReference type="Proteomes" id="UP000570474"/>
    </source>
</evidence>
<sequence length="138" mass="14656">MKKVFLSLLCVCFFTAASVQAQSILDQAKKTAGSVQNPLANYSGVAGSILSKLTPALGLTEVQKPKVTDLVTGFLKQKAGILPLQQSNPASYASKFAGLQGGLFSKLKLLLTAAQYTKFLGLKPKTNDATNVLSQLFF</sequence>
<accession>A0A847RMI4</accession>